<dbReference type="SUPFAM" id="SSF81606">
    <property type="entry name" value="PP2C-like"/>
    <property type="match status" value="1"/>
</dbReference>
<dbReference type="InterPro" id="IPR000014">
    <property type="entry name" value="PAS"/>
</dbReference>
<dbReference type="Pfam" id="PF13185">
    <property type="entry name" value="GAF_2"/>
    <property type="match status" value="1"/>
</dbReference>
<evidence type="ECO:0000256" key="13">
    <source>
        <dbReference type="ARBA" id="ARBA00056274"/>
    </source>
</evidence>
<dbReference type="CDD" id="cd00130">
    <property type="entry name" value="PAS"/>
    <property type="match status" value="1"/>
</dbReference>
<organism evidence="17 18">
    <name type="scientific">Stackebrandtia nassauensis (strain DSM 44728 / CIP 108903 / NRRL B-16338 / NBRC 102104 / LLR-40K-21)</name>
    <dbReference type="NCBI Taxonomy" id="446470"/>
    <lineage>
        <taxon>Bacteria</taxon>
        <taxon>Bacillati</taxon>
        <taxon>Actinomycetota</taxon>
        <taxon>Actinomycetes</taxon>
        <taxon>Glycomycetales</taxon>
        <taxon>Glycomycetaceae</taxon>
        <taxon>Stackebrandtia</taxon>
    </lineage>
</organism>
<dbReference type="InterPro" id="IPR013656">
    <property type="entry name" value="PAS_4"/>
</dbReference>
<dbReference type="GO" id="GO:0005524">
    <property type="term" value="F:ATP binding"/>
    <property type="evidence" value="ECO:0007669"/>
    <property type="project" value="UniProtKB-KW"/>
</dbReference>
<dbReference type="InterPro" id="IPR052016">
    <property type="entry name" value="Bact_Sigma-Reg"/>
</dbReference>
<dbReference type="eggNOG" id="COG2203">
    <property type="taxonomic scope" value="Bacteria"/>
</dbReference>
<dbReference type="GO" id="GO:0016301">
    <property type="term" value="F:kinase activity"/>
    <property type="evidence" value="ECO:0007669"/>
    <property type="project" value="UniProtKB-KW"/>
</dbReference>
<keyword evidence="5" id="KW-0547">Nucleotide-binding</keyword>
<reference evidence="17 18" key="1">
    <citation type="journal article" date="2009" name="Stand. Genomic Sci.">
        <title>Complete genome sequence of Stackebrandtia nassauensis type strain (LLR-40K-21).</title>
        <authorList>
            <person name="Munk C."/>
            <person name="Lapidus A."/>
            <person name="Copeland A."/>
            <person name="Jando M."/>
            <person name="Mayilraj S."/>
            <person name="Glavina Del Rio T."/>
            <person name="Nolan M."/>
            <person name="Chen F."/>
            <person name="Lucas S."/>
            <person name="Tice H."/>
            <person name="Cheng J.F."/>
            <person name="Han C."/>
            <person name="Detter J.C."/>
            <person name="Bruce D."/>
            <person name="Goodwin L."/>
            <person name="Chain P."/>
            <person name="Pitluck S."/>
            <person name="Goker M."/>
            <person name="Ovchinikova G."/>
            <person name="Pati A."/>
            <person name="Ivanova N."/>
            <person name="Mavromatis K."/>
            <person name="Chen A."/>
            <person name="Palaniappan K."/>
            <person name="Land M."/>
            <person name="Hauser L."/>
            <person name="Chang Y.J."/>
            <person name="Jeffries C.D."/>
            <person name="Bristow J."/>
            <person name="Eisen J.A."/>
            <person name="Markowitz V."/>
            <person name="Hugenholtz P."/>
            <person name="Kyrpides N.C."/>
            <person name="Klenk H.P."/>
        </authorList>
    </citation>
    <scope>NUCLEOTIDE SEQUENCE [LARGE SCALE GENOMIC DNA]</scope>
    <source>
        <strain evidence="18">DSM 44728 / CIP 108903 / NRRL B-16338 / NBRC 102104 / LLR-40K-21</strain>
    </source>
</reference>
<dbReference type="HOGENOM" id="CLU_000445_43_3_11"/>
<dbReference type="AlphaFoldDB" id="D3Q282"/>
<keyword evidence="8" id="KW-0067">ATP-binding</keyword>
<evidence type="ECO:0000256" key="9">
    <source>
        <dbReference type="ARBA" id="ARBA00022842"/>
    </source>
</evidence>
<dbReference type="RefSeq" id="WP_013019386.1">
    <property type="nucleotide sequence ID" value="NC_013947.1"/>
</dbReference>
<evidence type="ECO:0000256" key="10">
    <source>
        <dbReference type="ARBA" id="ARBA00022912"/>
    </source>
</evidence>
<dbReference type="Gene3D" id="3.60.40.10">
    <property type="entry name" value="PPM-type phosphatase domain"/>
    <property type="match status" value="1"/>
</dbReference>
<dbReference type="SUPFAM" id="SSF55785">
    <property type="entry name" value="PYP-like sensor domain (PAS domain)"/>
    <property type="match status" value="2"/>
</dbReference>
<evidence type="ECO:0000259" key="16">
    <source>
        <dbReference type="PROSITE" id="PS50112"/>
    </source>
</evidence>
<evidence type="ECO:0000256" key="4">
    <source>
        <dbReference type="ARBA" id="ARBA00022723"/>
    </source>
</evidence>
<dbReference type="InterPro" id="IPR003018">
    <property type="entry name" value="GAF"/>
</dbReference>
<evidence type="ECO:0000256" key="12">
    <source>
        <dbReference type="ARBA" id="ARBA00047761"/>
    </source>
</evidence>
<comment type="catalytic activity">
    <reaction evidence="12">
        <text>O-phospho-L-seryl-[protein] + H2O = L-seryl-[protein] + phosphate</text>
        <dbReference type="Rhea" id="RHEA:20629"/>
        <dbReference type="Rhea" id="RHEA-COMP:9863"/>
        <dbReference type="Rhea" id="RHEA-COMP:11604"/>
        <dbReference type="ChEBI" id="CHEBI:15377"/>
        <dbReference type="ChEBI" id="CHEBI:29999"/>
        <dbReference type="ChEBI" id="CHEBI:43474"/>
        <dbReference type="ChEBI" id="CHEBI:83421"/>
        <dbReference type="EC" id="3.1.3.16"/>
    </reaction>
</comment>
<evidence type="ECO:0000256" key="11">
    <source>
        <dbReference type="ARBA" id="ARBA00023211"/>
    </source>
</evidence>
<keyword evidence="2" id="KW-0597">Phosphoprotein</keyword>
<proteinExistence type="predicted"/>
<evidence type="ECO:0000256" key="7">
    <source>
        <dbReference type="ARBA" id="ARBA00022801"/>
    </source>
</evidence>
<sequence length="688" mass="75040">MGSGGFADEPMRMSDGMHRLFNSELRIATVIVDATGTITYFGPNAETLTGFRHTEIIGRDLQVVSGTSAYFDSREYLSRPPGAAPEFRRLRRSDGSTRAVQVYRHPLPKPTGPPDTLLLVVDVAENAEAEVGLGLLNAFFQQSTVGFVIMDTELRYVALNEALARLNRRPIVDHLGRRFREIVFSTDMDAYEALLKAVIRTGEPVTNLHVAGHPTAEPGTNQAWSVSCYRIAESSGRPAGLCGVVMDITTQERSMIDSARTGARLALLSEIGAAQITTLRDFRKAAQKLTEILVSDFCDMAVVDVVHSIVAGELPPDHPTPDTLVSRIGGAAREPSDASHKLLNVDNPRPAYETDVFAHALLSNRPQKVDNPRIEQAQALSKEPEREQAARQLAPRSVIIAPLRARDVTLGALTFVRFGKRKPFDEEDVVLAGEIAERTALGIDNSRLYGTEKNTALTLQRSLLPLRLSERPEVSVTYRYRPSRSDLRAGGDWFDMITLPGHRVALVVGDVAGHGITAAAAMGQYRTAVRTLAHIGLEPSVLLTRLNELAFDFGTDITATCVYVLYDPVNHNCVIARAGHPPPVLATTDGVAEILEVGPGPLLGALTEAEYQAAAVETPPGTRLLMYSDGVVESRHQALDDGIAELVRHLRTRHADEEVCDRIMETSPSTEDDRTVLLARFHGLRSPG</sequence>
<keyword evidence="6" id="KW-0418">Kinase</keyword>
<evidence type="ECO:0000313" key="18">
    <source>
        <dbReference type="Proteomes" id="UP000000844"/>
    </source>
</evidence>
<dbReference type="EMBL" id="CP001778">
    <property type="protein sequence ID" value="ADD43815.1"/>
    <property type="molecule type" value="Genomic_DNA"/>
</dbReference>
<dbReference type="OrthoDB" id="5480569at2"/>
<dbReference type="EC" id="3.1.3.16" evidence="1"/>
<dbReference type="Proteomes" id="UP000000844">
    <property type="component" value="Chromosome"/>
</dbReference>
<dbReference type="NCBIfam" id="TIGR00229">
    <property type="entry name" value="sensory_box"/>
    <property type="match status" value="1"/>
</dbReference>
<evidence type="ECO:0000256" key="14">
    <source>
        <dbReference type="ARBA" id="ARBA00075117"/>
    </source>
</evidence>
<evidence type="ECO:0000256" key="2">
    <source>
        <dbReference type="ARBA" id="ARBA00022553"/>
    </source>
</evidence>
<comment type="function">
    <text evidence="13">Primarily acts as an independent SigF regulator that is sensitive to the osmosensory signal, mediating the cross talk of PknD with the SigF regulon. Possesses both phosphatase and kinase activities. The kinase domain functions as a classic anti-sigma factor-like kinase to phosphorylate the anti-anti-sigma factor domain at the canonical regulatory site, and the phosphatase domain antagonizes this activity.</text>
</comment>
<dbReference type="InterPro" id="IPR035965">
    <property type="entry name" value="PAS-like_dom_sf"/>
</dbReference>
<dbReference type="PANTHER" id="PTHR43156:SF2">
    <property type="entry name" value="STAGE II SPORULATION PROTEIN E"/>
    <property type="match status" value="1"/>
</dbReference>
<dbReference type="Pfam" id="PF08448">
    <property type="entry name" value="PAS_4"/>
    <property type="match status" value="1"/>
</dbReference>
<keyword evidence="11" id="KW-0464">Manganese</keyword>
<evidence type="ECO:0000256" key="8">
    <source>
        <dbReference type="ARBA" id="ARBA00022840"/>
    </source>
</evidence>
<dbReference type="SMART" id="SM00331">
    <property type="entry name" value="PP2C_SIG"/>
    <property type="match status" value="1"/>
</dbReference>
<protein>
    <recommendedName>
        <fullName evidence="1">protein-serine/threonine phosphatase</fullName>
        <ecNumber evidence="1">3.1.3.16</ecNumber>
    </recommendedName>
    <alternativeName>
        <fullName evidence="15">Protein-serine/threonine phosphatase</fullName>
    </alternativeName>
    <alternativeName>
        <fullName evidence="14">Serine/threonine-protein kinase</fullName>
    </alternativeName>
</protein>
<evidence type="ECO:0000256" key="6">
    <source>
        <dbReference type="ARBA" id="ARBA00022777"/>
    </source>
</evidence>
<dbReference type="InterPro" id="IPR036457">
    <property type="entry name" value="PPM-type-like_dom_sf"/>
</dbReference>
<gene>
    <name evidence="17" type="ordered locus">Snas_4164</name>
</gene>
<accession>D3Q282</accession>
<name>D3Q282_STANL</name>
<keyword evidence="7" id="KW-0378">Hydrolase</keyword>
<dbReference type="InterPro" id="IPR029016">
    <property type="entry name" value="GAF-like_dom_sf"/>
</dbReference>
<keyword evidence="3" id="KW-0808">Transferase</keyword>
<keyword evidence="18" id="KW-1185">Reference proteome</keyword>
<evidence type="ECO:0000313" key="17">
    <source>
        <dbReference type="EMBL" id="ADD43815.1"/>
    </source>
</evidence>
<dbReference type="STRING" id="446470.Snas_4164"/>
<dbReference type="KEGG" id="sna:Snas_4164"/>
<dbReference type="eggNOG" id="COG2208">
    <property type="taxonomic scope" value="Bacteria"/>
</dbReference>
<dbReference type="Gene3D" id="3.30.450.40">
    <property type="match status" value="1"/>
</dbReference>
<evidence type="ECO:0000256" key="1">
    <source>
        <dbReference type="ARBA" id="ARBA00013081"/>
    </source>
</evidence>
<dbReference type="PANTHER" id="PTHR43156">
    <property type="entry name" value="STAGE II SPORULATION PROTEIN E-RELATED"/>
    <property type="match status" value="1"/>
</dbReference>
<dbReference type="InterPro" id="IPR001932">
    <property type="entry name" value="PPM-type_phosphatase-like_dom"/>
</dbReference>
<dbReference type="FunFam" id="3.60.40.10:FF:000005">
    <property type="entry name" value="Serine/threonine protein phosphatase"/>
    <property type="match status" value="1"/>
</dbReference>
<dbReference type="SUPFAM" id="SSF55781">
    <property type="entry name" value="GAF domain-like"/>
    <property type="match status" value="1"/>
</dbReference>
<keyword evidence="10" id="KW-0904">Protein phosphatase</keyword>
<dbReference type="Gene3D" id="3.30.450.20">
    <property type="entry name" value="PAS domain"/>
    <property type="match status" value="2"/>
</dbReference>
<dbReference type="SMART" id="SM00065">
    <property type="entry name" value="GAF"/>
    <property type="match status" value="1"/>
</dbReference>
<evidence type="ECO:0000256" key="5">
    <source>
        <dbReference type="ARBA" id="ARBA00022741"/>
    </source>
</evidence>
<dbReference type="Pfam" id="PF07228">
    <property type="entry name" value="SpoIIE"/>
    <property type="match status" value="1"/>
</dbReference>
<evidence type="ECO:0000256" key="15">
    <source>
        <dbReference type="ARBA" id="ARBA00081350"/>
    </source>
</evidence>
<feature type="domain" description="PAS" evidence="16">
    <location>
        <begin position="13"/>
        <end position="61"/>
    </location>
</feature>
<evidence type="ECO:0000256" key="3">
    <source>
        <dbReference type="ARBA" id="ARBA00022679"/>
    </source>
</evidence>
<keyword evidence="4" id="KW-0479">Metal-binding</keyword>
<dbReference type="PROSITE" id="PS50112">
    <property type="entry name" value="PAS"/>
    <property type="match status" value="1"/>
</dbReference>
<dbReference type="GO" id="GO:0004722">
    <property type="term" value="F:protein serine/threonine phosphatase activity"/>
    <property type="evidence" value="ECO:0007669"/>
    <property type="project" value="UniProtKB-EC"/>
</dbReference>
<keyword evidence="9" id="KW-0460">Magnesium</keyword>
<dbReference type="GO" id="GO:0046872">
    <property type="term" value="F:metal ion binding"/>
    <property type="evidence" value="ECO:0007669"/>
    <property type="project" value="UniProtKB-KW"/>
</dbReference>